<dbReference type="OrthoDB" id="265044at2759"/>
<dbReference type="GO" id="GO:0007165">
    <property type="term" value="P:signal transduction"/>
    <property type="evidence" value="ECO:0007669"/>
    <property type="project" value="InterPro"/>
</dbReference>
<evidence type="ECO:0000256" key="3">
    <source>
        <dbReference type="SAM" id="MobiDB-lite"/>
    </source>
</evidence>
<dbReference type="InterPro" id="IPR001806">
    <property type="entry name" value="Small_GTPase"/>
</dbReference>
<dbReference type="EMBL" id="SWFS01000376">
    <property type="protein sequence ID" value="KAA8907669.1"/>
    <property type="molecule type" value="Genomic_DNA"/>
</dbReference>
<dbReference type="InterPro" id="IPR020849">
    <property type="entry name" value="Small_GTPase_Ras-type"/>
</dbReference>
<dbReference type="PRINTS" id="PR00449">
    <property type="entry name" value="RASTRNSFRMNG"/>
</dbReference>
<dbReference type="Gene3D" id="3.40.50.300">
    <property type="entry name" value="P-loop containing nucleotide triphosphate hydrolases"/>
    <property type="match status" value="1"/>
</dbReference>
<name>A0A642UY45_9ASCO</name>
<dbReference type="GO" id="GO:0003924">
    <property type="term" value="F:GTPase activity"/>
    <property type="evidence" value="ECO:0007669"/>
    <property type="project" value="InterPro"/>
</dbReference>
<dbReference type="Proteomes" id="UP000761534">
    <property type="component" value="Unassembled WGS sequence"/>
</dbReference>
<evidence type="ECO:0000256" key="1">
    <source>
        <dbReference type="ARBA" id="ARBA00022741"/>
    </source>
</evidence>
<dbReference type="GO" id="GO:0005525">
    <property type="term" value="F:GTP binding"/>
    <property type="evidence" value="ECO:0007669"/>
    <property type="project" value="UniProtKB-KW"/>
</dbReference>
<dbReference type="PROSITE" id="PS51419">
    <property type="entry name" value="RAB"/>
    <property type="match status" value="1"/>
</dbReference>
<dbReference type="AlphaFoldDB" id="A0A642UY45"/>
<dbReference type="PANTHER" id="PTHR24070">
    <property type="entry name" value="RAS, DI-RAS, AND RHEB FAMILY MEMBERS OF SMALL GTPASE SUPERFAMILY"/>
    <property type="match status" value="1"/>
</dbReference>
<dbReference type="SMART" id="SM00173">
    <property type="entry name" value="RAS"/>
    <property type="match status" value="1"/>
</dbReference>
<accession>A0A642UY45</accession>
<dbReference type="SMART" id="SM00175">
    <property type="entry name" value="RAB"/>
    <property type="match status" value="1"/>
</dbReference>
<comment type="caution">
    <text evidence="4">The sequence shown here is derived from an EMBL/GenBank/DDBJ whole genome shotgun (WGS) entry which is preliminary data.</text>
</comment>
<dbReference type="Pfam" id="PF00071">
    <property type="entry name" value="Ras"/>
    <property type="match status" value="1"/>
</dbReference>
<feature type="region of interest" description="Disordered" evidence="3">
    <location>
        <begin position="112"/>
        <end position="161"/>
    </location>
</feature>
<dbReference type="VEuPathDB" id="FungiDB:TRICI_004960"/>
<dbReference type="InterPro" id="IPR027417">
    <property type="entry name" value="P-loop_NTPase"/>
</dbReference>
<organism evidence="4 5">
    <name type="scientific">Trichomonascus ciferrii</name>
    <dbReference type="NCBI Taxonomy" id="44093"/>
    <lineage>
        <taxon>Eukaryota</taxon>
        <taxon>Fungi</taxon>
        <taxon>Dikarya</taxon>
        <taxon>Ascomycota</taxon>
        <taxon>Saccharomycotina</taxon>
        <taxon>Dipodascomycetes</taxon>
        <taxon>Dipodascales</taxon>
        <taxon>Trichomonascaceae</taxon>
        <taxon>Trichomonascus</taxon>
        <taxon>Trichomonascus ciferrii complex</taxon>
    </lineage>
</organism>
<keyword evidence="5" id="KW-1185">Reference proteome</keyword>
<evidence type="ECO:0000313" key="4">
    <source>
        <dbReference type="EMBL" id="KAA8907669.1"/>
    </source>
</evidence>
<proteinExistence type="predicted"/>
<keyword evidence="1" id="KW-0547">Nucleotide-binding</keyword>
<dbReference type="PROSITE" id="PS51421">
    <property type="entry name" value="RAS"/>
    <property type="match status" value="1"/>
</dbReference>
<evidence type="ECO:0000313" key="5">
    <source>
        <dbReference type="Proteomes" id="UP000761534"/>
    </source>
</evidence>
<reference evidence="4" key="1">
    <citation type="journal article" date="2019" name="G3 (Bethesda)">
        <title>Genome Assemblies of Two Rare Opportunistic Yeast Pathogens: Diutina rugosa (syn. Candida rugosa) and Trichomonascus ciferrii (syn. Candida ciferrii).</title>
        <authorList>
            <person name="Mixao V."/>
            <person name="Saus E."/>
            <person name="Hansen A.P."/>
            <person name="Lass-Florl C."/>
            <person name="Gabaldon T."/>
        </authorList>
    </citation>
    <scope>NUCLEOTIDE SEQUENCE</scope>
    <source>
        <strain evidence="4">CBS 4856</strain>
    </source>
</reference>
<dbReference type="SUPFAM" id="SSF52540">
    <property type="entry name" value="P-loop containing nucleoside triphosphate hydrolases"/>
    <property type="match status" value="1"/>
</dbReference>
<evidence type="ECO:0000256" key="2">
    <source>
        <dbReference type="ARBA" id="ARBA00023134"/>
    </source>
</evidence>
<feature type="compositionally biased region" description="Polar residues" evidence="3">
    <location>
        <begin position="120"/>
        <end position="148"/>
    </location>
</feature>
<keyword evidence="2" id="KW-0342">GTP-binding</keyword>
<sequence length="161" mass="17772">MLGSLFSADLNIEAYVLVYDITSEISLENLEHFDEMIEKSMDIRPPGSPAPVKLVAGNKCDLSEHRVISSAEGLQWAKSHGCKFMETSAKAMVNIEETFEIIIRQVATNRRQAEEAASGQPKSHQSQSRPNLRSALSSANIRNSSNQEKSTKERSSCCVIS</sequence>
<gene>
    <name evidence="4" type="ORF">TRICI_004960</name>
</gene>
<protein>
    <submittedName>
        <fullName evidence="4">Uncharacterized protein</fullName>
    </submittedName>
</protein>
<dbReference type="GO" id="GO:0016020">
    <property type="term" value="C:membrane"/>
    <property type="evidence" value="ECO:0007669"/>
    <property type="project" value="InterPro"/>
</dbReference>